<organism evidence="2 3">
    <name type="scientific">Zizania palustris</name>
    <name type="common">Northern wild rice</name>
    <dbReference type="NCBI Taxonomy" id="103762"/>
    <lineage>
        <taxon>Eukaryota</taxon>
        <taxon>Viridiplantae</taxon>
        <taxon>Streptophyta</taxon>
        <taxon>Embryophyta</taxon>
        <taxon>Tracheophyta</taxon>
        <taxon>Spermatophyta</taxon>
        <taxon>Magnoliopsida</taxon>
        <taxon>Liliopsida</taxon>
        <taxon>Poales</taxon>
        <taxon>Poaceae</taxon>
        <taxon>BOP clade</taxon>
        <taxon>Oryzoideae</taxon>
        <taxon>Oryzeae</taxon>
        <taxon>Zizaniinae</taxon>
        <taxon>Zizania</taxon>
    </lineage>
</organism>
<protein>
    <submittedName>
        <fullName evidence="2">Uncharacterized protein</fullName>
    </submittedName>
</protein>
<comment type="caution">
    <text evidence="2">The sequence shown here is derived from an EMBL/GenBank/DDBJ whole genome shotgun (WGS) entry which is preliminary data.</text>
</comment>
<dbReference type="Proteomes" id="UP000729402">
    <property type="component" value="Unassembled WGS sequence"/>
</dbReference>
<evidence type="ECO:0000256" key="1">
    <source>
        <dbReference type="SAM" id="MobiDB-lite"/>
    </source>
</evidence>
<evidence type="ECO:0000313" key="2">
    <source>
        <dbReference type="EMBL" id="KAG8091688.1"/>
    </source>
</evidence>
<dbReference type="AlphaFoldDB" id="A0A8J5WHD9"/>
<feature type="region of interest" description="Disordered" evidence="1">
    <location>
        <begin position="40"/>
        <end position="84"/>
    </location>
</feature>
<reference evidence="2" key="1">
    <citation type="journal article" date="2021" name="bioRxiv">
        <title>Whole Genome Assembly and Annotation of Northern Wild Rice, Zizania palustris L., Supports a Whole Genome Duplication in the Zizania Genus.</title>
        <authorList>
            <person name="Haas M."/>
            <person name="Kono T."/>
            <person name="Macchietto M."/>
            <person name="Millas R."/>
            <person name="McGilp L."/>
            <person name="Shao M."/>
            <person name="Duquette J."/>
            <person name="Hirsch C.N."/>
            <person name="Kimball J."/>
        </authorList>
    </citation>
    <scope>NUCLEOTIDE SEQUENCE</scope>
    <source>
        <tissue evidence="2">Fresh leaf tissue</tissue>
    </source>
</reference>
<keyword evidence="3" id="KW-1185">Reference proteome</keyword>
<dbReference type="EMBL" id="JAAALK010000080">
    <property type="protein sequence ID" value="KAG8091688.1"/>
    <property type="molecule type" value="Genomic_DNA"/>
</dbReference>
<accession>A0A8J5WHD9</accession>
<name>A0A8J5WHD9_ZIZPA</name>
<feature type="compositionally biased region" description="Basic residues" evidence="1">
    <location>
        <begin position="74"/>
        <end position="84"/>
    </location>
</feature>
<reference evidence="2" key="2">
    <citation type="submission" date="2021-02" db="EMBL/GenBank/DDBJ databases">
        <authorList>
            <person name="Kimball J.A."/>
            <person name="Haas M.W."/>
            <person name="Macchietto M."/>
            <person name="Kono T."/>
            <person name="Duquette J."/>
            <person name="Shao M."/>
        </authorList>
    </citation>
    <scope>NUCLEOTIDE SEQUENCE</scope>
    <source>
        <tissue evidence="2">Fresh leaf tissue</tissue>
    </source>
</reference>
<gene>
    <name evidence="2" type="ORF">GUJ93_ZPchr0012g20240</name>
</gene>
<evidence type="ECO:0000313" key="3">
    <source>
        <dbReference type="Proteomes" id="UP000729402"/>
    </source>
</evidence>
<sequence>MMQPSAMPKERVMLHRMNREATRRWYGGSLATTKMIVAGSGNDGARQHEVASVAKEQGAASGEQQRARGGATVRGRRKRTGVTR</sequence>
<proteinExistence type="predicted"/>